<dbReference type="GO" id="GO:0008615">
    <property type="term" value="P:pyridoxine biosynthetic process"/>
    <property type="evidence" value="ECO:0007669"/>
    <property type="project" value="UniProtKB-KW"/>
</dbReference>
<dbReference type="EC" id="1.4.3.5" evidence="7"/>
<dbReference type="NCBIfam" id="TIGR00558">
    <property type="entry name" value="pdxH"/>
    <property type="match status" value="1"/>
</dbReference>
<dbReference type="NCBIfam" id="NF004231">
    <property type="entry name" value="PRK05679.1"/>
    <property type="match status" value="1"/>
</dbReference>
<evidence type="ECO:0000256" key="4">
    <source>
        <dbReference type="ARBA" id="ARBA00005037"/>
    </source>
</evidence>
<reference evidence="14" key="3">
    <citation type="submission" date="2025-09" db="UniProtKB">
        <authorList>
            <consortium name="Ensembl"/>
        </authorList>
    </citation>
    <scope>IDENTIFICATION</scope>
</reference>
<name>A0AAR2KYZ5_PYGNA</name>
<comment type="cofactor">
    <cofactor evidence="1">
        <name>FMN</name>
        <dbReference type="ChEBI" id="CHEBI:58210"/>
    </cofactor>
</comment>
<evidence type="ECO:0000256" key="7">
    <source>
        <dbReference type="ARBA" id="ARBA00012801"/>
    </source>
</evidence>
<dbReference type="InterPro" id="IPR000659">
    <property type="entry name" value="Pyridox_Oxase"/>
</dbReference>
<dbReference type="InterPro" id="IPR019576">
    <property type="entry name" value="Pyridoxamine_oxidase_dimer_C"/>
</dbReference>
<comment type="similarity">
    <text evidence="5">Belongs to the pyridoxamine 5'-phosphate oxidase family.</text>
</comment>
<dbReference type="Pfam" id="PF10590">
    <property type="entry name" value="PNP_phzG_C"/>
    <property type="match status" value="1"/>
</dbReference>
<evidence type="ECO:0000256" key="9">
    <source>
        <dbReference type="ARBA" id="ARBA00022643"/>
    </source>
</evidence>
<dbReference type="InterPro" id="IPR011576">
    <property type="entry name" value="Pyridox_Oxase_N"/>
</dbReference>
<dbReference type="PANTHER" id="PTHR10851:SF0">
    <property type="entry name" value="PYRIDOXINE-5'-PHOSPHATE OXIDASE"/>
    <property type="match status" value="1"/>
</dbReference>
<evidence type="ECO:0000256" key="2">
    <source>
        <dbReference type="ARBA" id="ARBA00003691"/>
    </source>
</evidence>
<comment type="pathway">
    <text evidence="3">Cofactor metabolism; pyridoxal 5'-phosphate salvage; pyridoxal 5'-phosphate from pyridoxamine 5'-phosphate: step 1/1.</text>
</comment>
<dbReference type="SUPFAM" id="SSF50475">
    <property type="entry name" value="FMN-binding split barrel"/>
    <property type="match status" value="1"/>
</dbReference>
<comment type="function">
    <text evidence="2">Catalyzes the oxidation of either pyridoxine 5'-phosphate (PNP) or pyridoxamine 5'-phosphate (PMP) into pyridoxal 5'-phosphate (PLP).</text>
</comment>
<evidence type="ECO:0000256" key="11">
    <source>
        <dbReference type="ARBA" id="ARBA00023096"/>
    </source>
</evidence>
<dbReference type="PROSITE" id="PS01064">
    <property type="entry name" value="PYRIDOX_OXIDASE"/>
    <property type="match status" value="1"/>
</dbReference>
<accession>A0AAR2KYZ5</accession>
<evidence type="ECO:0000256" key="5">
    <source>
        <dbReference type="ARBA" id="ARBA00007301"/>
    </source>
</evidence>
<reference evidence="14" key="2">
    <citation type="submission" date="2025-08" db="UniProtKB">
        <authorList>
            <consortium name="Ensembl"/>
        </authorList>
    </citation>
    <scope>IDENTIFICATION</scope>
</reference>
<protein>
    <recommendedName>
        <fullName evidence="7">pyridoxal 5'-phosphate synthase</fullName>
        <ecNumber evidence="7">1.4.3.5</ecNumber>
    </recommendedName>
</protein>
<sequence>MYCVMMYRRGDVRSWTLRCLVSMKRVVSFSTLRCISNIKQNLPSRTSLSLCSRAVFFSSSCLKSSSDLKAMDLSDMRKKYKGDDECFEENQLVSLDPIKQFGEWFEQAAKCPEIGEPNAMCIATATKDGRPSARMVLLKGFSNEGFRFFSNYESRKGKDLESNPHACLVFYWEPLNKQVRIEGTVERIPYQSSCEYFHSRPKSSQVGAVVSRQSTVIPDREYIRQRNAELEEKYKDSEVPMPDYWGGYIVKPVLIEFWQGQTNRLHDRIVFKRIKEGESELEEMQHRAKGDWVYYRLAP</sequence>
<keyword evidence="11" id="KW-0664">Pyridoxine biosynthesis</keyword>
<proteinExistence type="inferred from homology"/>
<reference evidence="14 15" key="1">
    <citation type="submission" date="2020-10" db="EMBL/GenBank/DDBJ databases">
        <title>Pygocentrus nattereri (red-bellied piranha) genome, fPygNat1, primary haplotype.</title>
        <authorList>
            <person name="Myers G."/>
            <person name="Meyer A."/>
            <person name="Karagic N."/>
            <person name="Pippel M."/>
            <person name="Winkler S."/>
            <person name="Tracey A."/>
            <person name="Wood J."/>
            <person name="Formenti G."/>
            <person name="Howe K."/>
            <person name="Fedrigo O."/>
            <person name="Jarvis E.D."/>
        </authorList>
    </citation>
    <scope>NUCLEOTIDE SEQUENCE [LARGE SCALE GENOMIC DNA]</scope>
</reference>
<evidence type="ECO:0000259" key="12">
    <source>
        <dbReference type="Pfam" id="PF01243"/>
    </source>
</evidence>
<comment type="subunit">
    <text evidence="6">Homodimer.</text>
</comment>
<evidence type="ECO:0000256" key="6">
    <source>
        <dbReference type="ARBA" id="ARBA00011738"/>
    </source>
</evidence>
<dbReference type="Gene3D" id="2.30.110.10">
    <property type="entry name" value="Electron Transport, Fmn-binding Protein, Chain A"/>
    <property type="match status" value="1"/>
</dbReference>
<evidence type="ECO:0000256" key="3">
    <source>
        <dbReference type="ARBA" id="ARBA00004738"/>
    </source>
</evidence>
<feature type="domain" description="Pyridoxine 5'-phosphate oxidase dimerisation C-terminal" evidence="13">
    <location>
        <begin position="245"/>
        <end position="299"/>
    </location>
</feature>
<dbReference type="Proteomes" id="UP001501920">
    <property type="component" value="Chromosome 13"/>
</dbReference>
<evidence type="ECO:0000256" key="10">
    <source>
        <dbReference type="ARBA" id="ARBA00023002"/>
    </source>
</evidence>
<gene>
    <name evidence="14" type="primary">PNPO</name>
</gene>
<keyword evidence="15" id="KW-1185">Reference proteome</keyword>
<organism evidence="14 15">
    <name type="scientific">Pygocentrus nattereri</name>
    <name type="common">Red-bellied piranha</name>
    <dbReference type="NCBI Taxonomy" id="42514"/>
    <lineage>
        <taxon>Eukaryota</taxon>
        <taxon>Metazoa</taxon>
        <taxon>Chordata</taxon>
        <taxon>Craniata</taxon>
        <taxon>Vertebrata</taxon>
        <taxon>Euteleostomi</taxon>
        <taxon>Actinopterygii</taxon>
        <taxon>Neopterygii</taxon>
        <taxon>Teleostei</taxon>
        <taxon>Ostariophysi</taxon>
        <taxon>Characiformes</taxon>
        <taxon>Characoidei</taxon>
        <taxon>Pygocentrus</taxon>
    </lineage>
</organism>
<dbReference type="GeneTree" id="ENSGT00390000011219"/>
<dbReference type="HAMAP" id="MF_01629">
    <property type="entry name" value="PdxH"/>
    <property type="match status" value="1"/>
</dbReference>
<dbReference type="PANTHER" id="PTHR10851">
    <property type="entry name" value="PYRIDOXINE-5-PHOSPHATE OXIDASE"/>
    <property type="match status" value="1"/>
</dbReference>
<comment type="pathway">
    <text evidence="4">Cofactor metabolism; pyridoxal 5'-phosphate salvage; pyridoxal 5'-phosphate from pyridoxine 5'-phosphate: step 1/1.</text>
</comment>
<dbReference type="GO" id="GO:0010181">
    <property type="term" value="F:FMN binding"/>
    <property type="evidence" value="ECO:0007669"/>
    <property type="project" value="InterPro"/>
</dbReference>
<evidence type="ECO:0000259" key="13">
    <source>
        <dbReference type="Pfam" id="PF10590"/>
    </source>
</evidence>
<keyword evidence="10" id="KW-0560">Oxidoreductase</keyword>
<feature type="domain" description="Pyridoxamine 5'-phosphate oxidase N-terminal" evidence="12">
    <location>
        <begin position="114"/>
        <end position="231"/>
    </location>
</feature>
<keyword evidence="9" id="KW-0288">FMN</keyword>
<keyword evidence="8" id="KW-0285">Flavoprotein</keyword>
<dbReference type="InterPro" id="IPR012349">
    <property type="entry name" value="Split_barrel_FMN-bd"/>
</dbReference>
<evidence type="ECO:0000256" key="8">
    <source>
        <dbReference type="ARBA" id="ARBA00022630"/>
    </source>
</evidence>
<dbReference type="AlphaFoldDB" id="A0AAR2KYZ5"/>
<dbReference type="InterPro" id="IPR019740">
    <property type="entry name" value="Pyridox_Oxase_CS"/>
</dbReference>
<evidence type="ECO:0000256" key="1">
    <source>
        <dbReference type="ARBA" id="ARBA00001917"/>
    </source>
</evidence>
<evidence type="ECO:0000313" key="14">
    <source>
        <dbReference type="Ensembl" id="ENSPNAP00000069480.1"/>
    </source>
</evidence>
<dbReference type="Pfam" id="PF01243">
    <property type="entry name" value="PNPOx_N"/>
    <property type="match status" value="1"/>
</dbReference>
<dbReference type="GO" id="GO:0004733">
    <property type="term" value="F:pyridoxamine phosphate oxidase activity"/>
    <property type="evidence" value="ECO:0007669"/>
    <property type="project" value="UniProtKB-EC"/>
</dbReference>
<dbReference type="FunFam" id="2.30.110.10:FF:000005">
    <property type="entry name" value="NAD(P)H-hydrate epimerase"/>
    <property type="match status" value="1"/>
</dbReference>
<evidence type="ECO:0000313" key="15">
    <source>
        <dbReference type="Proteomes" id="UP001501920"/>
    </source>
</evidence>
<dbReference type="Ensembl" id="ENSPNAT00000074766.1">
    <property type="protein sequence ID" value="ENSPNAP00000069480.1"/>
    <property type="gene ID" value="ENSPNAG00000037857.1"/>
</dbReference>